<gene>
    <name evidence="2" type="ORF">J437_LFUL018747</name>
</gene>
<dbReference type="AlphaFoldDB" id="A0A8K0P7F9"/>
<comment type="caution">
    <text evidence="2">The sequence shown here is derived from an EMBL/GenBank/DDBJ whole genome shotgun (WGS) entry which is preliminary data.</text>
</comment>
<accession>A0A8K0P7F9</accession>
<evidence type="ECO:0000256" key="1">
    <source>
        <dbReference type="SAM" id="Phobius"/>
    </source>
</evidence>
<dbReference type="EMBL" id="KZ309451">
    <property type="protein sequence ID" value="KAG8238850.1"/>
    <property type="molecule type" value="Genomic_DNA"/>
</dbReference>
<reference evidence="2" key="1">
    <citation type="submission" date="2013-04" db="EMBL/GenBank/DDBJ databases">
        <authorList>
            <person name="Qu J."/>
            <person name="Murali S.C."/>
            <person name="Bandaranaike D."/>
            <person name="Bellair M."/>
            <person name="Blankenburg K."/>
            <person name="Chao H."/>
            <person name="Dinh H."/>
            <person name="Doddapaneni H."/>
            <person name="Downs B."/>
            <person name="Dugan-Rocha S."/>
            <person name="Elkadiri S."/>
            <person name="Gnanaolivu R.D."/>
            <person name="Hernandez B."/>
            <person name="Javaid M."/>
            <person name="Jayaseelan J.C."/>
            <person name="Lee S."/>
            <person name="Li M."/>
            <person name="Ming W."/>
            <person name="Munidasa M."/>
            <person name="Muniz J."/>
            <person name="Nguyen L."/>
            <person name="Ongeri F."/>
            <person name="Osuji N."/>
            <person name="Pu L.-L."/>
            <person name="Puazo M."/>
            <person name="Qu C."/>
            <person name="Quiroz J."/>
            <person name="Raj R."/>
            <person name="Weissenberger G."/>
            <person name="Xin Y."/>
            <person name="Zou X."/>
            <person name="Han Y."/>
            <person name="Richards S."/>
            <person name="Worley K."/>
            <person name="Muzny D."/>
            <person name="Gibbs R."/>
        </authorList>
    </citation>
    <scope>NUCLEOTIDE SEQUENCE</scope>
    <source>
        <strain evidence="2">Sampled in the wild</strain>
    </source>
</reference>
<dbReference type="Proteomes" id="UP000792457">
    <property type="component" value="Unassembled WGS sequence"/>
</dbReference>
<protein>
    <submittedName>
        <fullName evidence="2">Uncharacterized protein</fullName>
    </submittedName>
</protein>
<feature type="transmembrane region" description="Helical" evidence="1">
    <location>
        <begin position="141"/>
        <end position="164"/>
    </location>
</feature>
<keyword evidence="3" id="KW-1185">Reference proteome</keyword>
<keyword evidence="1" id="KW-0472">Membrane</keyword>
<keyword evidence="1" id="KW-1133">Transmembrane helix</keyword>
<feature type="transmembrane region" description="Helical" evidence="1">
    <location>
        <begin position="78"/>
        <end position="111"/>
    </location>
</feature>
<name>A0A8K0P7F9_LADFU</name>
<organism evidence="2 3">
    <name type="scientific">Ladona fulva</name>
    <name type="common">Scarce chaser dragonfly</name>
    <name type="synonym">Libellula fulva</name>
    <dbReference type="NCBI Taxonomy" id="123851"/>
    <lineage>
        <taxon>Eukaryota</taxon>
        <taxon>Metazoa</taxon>
        <taxon>Ecdysozoa</taxon>
        <taxon>Arthropoda</taxon>
        <taxon>Hexapoda</taxon>
        <taxon>Insecta</taxon>
        <taxon>Pterygota</taxon>
        <taxon>Palaeoptera</taxon>
        <taxon>Odonata</taxon>
        <taxon>Epiprocta</taxon>
        <taxon>Anisoptera</taxon>
        <taxon>Libelluloidea</taxon>
        <taxon>Libellulidae</taxon>
        <taxon>Ladona</taxon>
    </lineage>
</organism>
<proteinExistence type="predicted"/>
<evidence type="ECO:0000313" key="2">
    <source>
        <dbReference type="EMBL" id="KAG8238850.1"/>
    </source>
</evidence>
<keyword evidence="1" id="KW-0812">Transmembrane</keyword>
<evidence type="ECO:0000313" key="3">
    <source>
        <dbReference type="Proteomes" id="UP000792457"/>
    </source>
</evidence>
<reference evidence="2" key="2">
    <citation type="submission" date="2017-10" db="EMBL/GenBank/DDBJ databases">
        <title>Ladona fulva Genome sequencing and assembly.</title>
        <authorList>
            <person name="Murali S."/>
            <person name="Richards S."/>
            <person name="Bandaranaike D."/>
            <person name="Bellair M."/>
            <person name="Blankenburg K."/>
            <person name="Chao H."/>
            <person name="Dinh H."/>
            <person name="Doddapaneni H."/>
            <person name="Dugan-Rocha S."/>
            <person name="Elkadiri S."/>
            <person name="Gnanaolivu R."/>
            <person name="Hernandez B."/>
            <person name="Skinner E."/>
            <person name="Javaid M."/>
            <person name="Lee S."/>
            <person name="Li M."/>
            <person name="Ming W."/>
            <person name="Munidasa M."/>
            <person name="Muniz J."/>
            <person name="Nguyen L."/>
            <person name="Hughes D."/>
            <person name="Osuji N."/>
            <person name="Pu L.-L."/>
            <person name="Puazo M."/>
            <person name="Qu C."/>
            <person name="Quiroz J."/>
            <person name="Raj R."/>
            <person name="Weissenberger G."/>
            <person name="Xin Y."/>
            <person name="Zou X."/>
            <person name="Han Y."/>
            <person name="Worley K."/>
            <person name="Muzny D."/>
            <person name="Gibbs R."/>
        </authorList>
    </citation>
    <scope>NUCLEOTIDE SEQUENCE</scope>
    <source>
        <strain evidence="2">Sampled in the wild</strain>
    </source>
</reference>
<sequence>MRPSREPNERATPNLESGEEMRRRWPVSRSFLWRQSADVEPSFLSRLQYYLEPLTSDLVEIWNVPLPMPALIKASLSCFIFLVLLLPLLYLIFVAFVTVATLFWMFCPLFYGDCESLLTDFHKIVKLNLTSNEKNIVQAQFFLLLEDIFMFFTSFFSSLDFVILRAPGMLGL</sequence>